<gene>
    <name evidence="1" type="ORF">FC50_GL002295</name>
</gene>
<dbReference type="Pfam" id="PF03881">
    <property type="entry name" value="Fructosamin_kin"/>
    <property type="match status" value="1"/>
</dbReference>
<dbReference type="EMBL" id="AZFJ01000019">
    <property type="protein sequence ID" value="KRL87537.1"/>
    <property type="molecule type" value="Genomic_DNA"/>
</dbReference>
<evidence type="ECO:0000313" key="1">
    <source>
        <dbReference type="EMBL" id="KRL87537.1"/>
    </source>
</evidence>
<reference evidence="1 2" key="1">
    <citation type="journal article" date="2015" name="Genome Announc.">
        <title>Expanding the biotechnology potential of lactobacilli through comparative genomics of 213 strains and associated genera.</title>
        <authorList>
            <person name="Sun Z."/>
            <person name="Harris H.M."/>
            <person name="McCann A."/>
            <person name="Guo C."/>
            <person name="Argimon S."/>
            <person name="Zhang W."/>
            <person name="Yang X."/>
            <person name="Jeffery I.B."/>
            <person name="Cooney J.C."/>
            <person name="Kagawa T.F."/>
            <person name="Liu W."/>
            <person name="Song Y."/>
            <person name="Salvetti E."/>
            <person name="Wrobel A."/>
            <person name="Rasinkangas P."/>
            <person name="Parkhill J."/>
            <person name="Rea M.C."/>
            <person name="O'Sullivan O."/>
            <person name="Ritari J."/>
            <person name="Douillard F.P."/>
            <person name="Paul Ross R."/>
            <person name="Yang R."/>
            <person name="Briner A.E."/>
            <person name="Felis G.E."/>
            <person name="de Vos W.M."/>
            <person name="Barrangou R."/>
            <person name="Klaenhammer T.R."/>
            <person name="Caufield P.W."/>
            <person name="Cui Y."/>
            <person name="Zhang H."/>
            <person name="O'Toole P.W."/>
        </authorList>
    </citation>
    <scope>NUCLEOTIDE SEQUENCE [LARGE SCALE GENOMIC DNA]</scope>
    <source>
        <strain evidence="1 2">DSM 15945</strain>
    </source>
</reference>
<dbReference type="InterPro" id="IPR011009">
    <property type="entry name" value="Kinase-like_dom_sf"/>
</dbReference>
<protein>
    <recommendedName>
        <fullName evidence="3">Fructosamine kinase</fullName>
    </recommendedName>
</protein>
<evidence type="ECO:0000313" key="2">
    <source>
        <dbReference type="Proteomes" id="UP000051922"/>
    </source>
</evidence>
<name>A0A0R1U2K0_9LACO</name>
<comment type="caution">
    <text evidence="1">The sequence shown here is derived from an EMBL/GenBank/DDBJ whole genome shotgun (WGS) entry which is preliminary data.</text>
</comment>
<sequence length="88" mass="10017">MFTQDGRPALIDPAAMYGDREFDIGVSTVFGGFTQDFYAAYQEALPLATGYEQRLPFYRLYLLMVHLDKFGRTYYDSVARTLQTILAG</sequence>
<dbReference type="InterPro" id="IPR016477">
    <property type="entry name" value="Fructo-/Ketosamine-3-kinase"/>
</dbReference>
<dbReference type="Proteomes" id="UP000051922">
    <property type="component" value="Unassembled WGS sequence"/>
</dbReference>
<dbReference type="PATRIC" id="fig|1423783.4.peg.2348"/>
<organism evidence="1 2">
    <name type="scientific">Lacticaseibacillus pantheris DSM 15945 = JCM 12539 = NBRC 106106</name>
    <dbReference type="NCBI Taxonomy" id="1423783"/>
    <lineage>
        <taxon>Bacteria</taxon>
        <taxon>Bacillati</taxon>
        <taxon>Bacillota</taxon>
        <taxon>Bacilli</taxon>
        <taxon>Lactobacillales</taxon>
        <taxon>Lactobacillaceae</taxon>
        <taxon>Lacticaseibacillus</taxon>
    </lineage>
</organism>
<accession>A0A0R1U2K0</accession>
<dbReference type="SUPFAM" id="SSF56112">
    <property type="entry name" value="Protein kinase-like (PK-like)"/>
    <property type="match status" value="1"/>
</dbReference>
<keyword evidence="2" id="KW-1185">Reference proteome</keyword>
<dbReference type="AlphaFoldDB" id="A0A0R1U2K0"/>
<dbReference type="PANTHER" id="PTHR12149:SF8">
    <property type="entry name" value="PROTEIN-RIBULOSAMINE 3-KINASE"/>
    <property type="match status" value="1"/>
</dbReference>
<dbReference type="Gene3D" id="3.90.1200.10">
    <property type="match status" value="1"/>
</dbReference>
<proteinExistence type="predicted"/>
<evidence type="ECO:0008006" key="3">
    <source>
        <dbReference type="Google" id="ProtNLM"/>
    </source>
</evidence>
<dbReference type="PANTHER" id="PTHR12149">
    <property type="entry name" value="FRUCTOSAMINE 3 KINASE-RELATED PROTEIN"/>
    <property type="match status" value="1"/>
</dbReference>